<reference evidence="3" key="1">
    <citation type="journal article" date="2014" name="Nucleic Acids Res.">
        <title>The evolutionary dynamics of variant antigen genes in Babesia reveal a history of genomic innovation underlying host-parasite interaction.</title>
        <authorList>
            <person name="Jackson A.P."/>
            <person name="Otto T.D."/>
            <person name="Darby A."/>
            <person name="Ramaprasad A."/>
            <person name="Xia D."/>
            <person name="Echaide I.E."/>
            <person name="Farber M."/>
            <person name="Gahlot S."/>
            <person name="Gamble J."/>
            <person name="Gupta D."/>
            <person name="Gupta Y."/>
            <person name="Jackson L."/>
            <person name="Malandrin L."/>
            <person name="Malas T.B."/>
            <person name="Moussa E."/>
            <person name="Nair M."/>
            <person name="Reid A.J."/>
            <person name="Sanders M."/>
            <person name="Sharma J."/>
            <person name="Tracey A."/>
            <person name="Quail M.A."/>
            <person name="Weir W."/>
            <person name="Wastling J.M."/>
            <person name="Hall N."/>
            <person name="Willadsen P."/>
            <person name="Lingelbach K."/>
            <person name="Shiels B."/>
            <person name="Tait A."/>
            <person name="Berriman M."/>
            <person name="Allred D.R."/>
            <person name="Pain A."/>
        </authorList>
    </citation>
    <scope>NUCLEOTIDE SEQUENCE [LARGE SCALE GENOMIC DNA]</scope>
    <source>
        <strain evidence="3">Bond</strain>
    </source>
</reference>
<accession>A0A061DDA6</accession>
<name>A0A061DDA6_BABBI</name>
<dbReference type="VEuPathDB" id="PiroplasmaDB:BBBOND_0300100"/>
<keyword evidence="1" id="KW-0732">Signal</keyword>
<dbReference type="EMBL" id="LK391709">
    <property type="protein sequence ID" value="CDR96105.1"/>
    <property type="molecule type" value="Genomic_DNA"/>
</dbReference>
<dbReference type="KEGG" id="bbig:BBBOND_0300100"/>
<dbReference type="AlphaFoldDB" id="A0A061DDA6"/>
<dbReference type="GeneID" id="24564646"/>
<keyword evidence="3" id="KW-1185">Reference proteome</keyword>
<sequence length="206" mass="23362">MRPVVSAVLCTLWLYQLSPICEALPGNNIRDTVDAPDNTRDTVAVSSDSIRDTVDVLDDNTRDTVSVPGGSNNTVKNKREKEIGEGEYCPIPRLESINPVWDPEEIYAKHEGKLSDFDRNFYKFWKGAFATGRFGGMKLWKVVAAMGDAFLSAMDKLGILKQMEKAERENYYLFNDYEEEFDAYLDEEANAYLEKKLAEPVPVEKN</sequence>
<dbReference type="Proteomes" id="UP000033188">
    <property type="component" value="Chromosome 3"/>
</dbReference>
<feature type="chain" id="PRO_5001600289" evidence="1">
    <location>
        <begin position="24"/>
        <end position="206"/>
    </location>
</feature>
<organism evidence="2 3">
    <name type="scientific">Babesia bigemina</name>
    <dbReference type="NCBI Taxonomy" id="5866"/>
    <lineage>
        <taxon>Eukaryota</taxon>
        <taxon>Sar</taxon>
        <taxon>Alveolata</taxon>
        <taxon>Apicomplexa</taxon>
        <taxon>Aconoidasida</taxon>
        <taxon>Piroplasmida</taxon>
        <taxon>Babesiidae</taxon>
        <taxon>Babesia</taxon>
    </lineage>
</organism>
<gene>
    <name evidence="2" type="ORF">BBBOND_0300100</name>
</gene>
<dbReference type="OMA" id="QLSPICE"/>
<feature type="signal peptide" evidence="1">
    <location>
        <begin position="1"/>
        <end position="23"/>
    </location>
</feature>
<proteinExistence type="predicted"/>
<evidence type="ECO:0000256" key="1">
    <source>
        <dbReference type="SAM" id="SignalP"/>
    </source>
</evidence>
<evidence type="ECO:0000313" key="3">
    <source>
        <dbReference type="Proteomes" id="UP000033188"/>
    </source>
</evidence>
<dbReference type="OrthoDB" id="10386047at2759"/>
<evidence type="ECO:0000313" key="2">
    <source>
        <dbReference type="EMBL" id="CDR96105.1"/>
    </source>
</evidence>
<protein>
    <submittedName>
        <fullName evidence="2">Uncharacterized protein</fullName>
    </submittedName>
</protein>
<dbReference type="RefSeq" id="XP_012768291.1">
    <property type="nucleotide sequence ID" value="XM_012912837.1"/>
</dbReference>